<dbReference type="Pfam" id="PF06107">
    <property type="entry name" value="DUF951"/>
    <property type="match status" value="1"/>
</dbReference>
<dbReference type="AlphaFoldDB" id="A0A9Q2CY54"/>
<name>A0A9Q2CY54_9STAP</name>
<dbReference type="PANTHER" id="PTHR38455:SF1">
    <property type="entry name" value="DUF951 DOMAIN-CONTAINING PROTEIN"/>
    <property type="match status" value="1"/>
</dbReference>
<proteinExistence type="predicted"/>
<evidence type="ECO:0000313" key="1">
    <source>
        <dbReference type="EMBL" id="MBB5175460.1"/>
    </source>
</evidence>
<dbReference type="EMBL" id="JACHHF010000002">
    <property type="protein sequence ID" value="MBB5175460.1"/>
    <property type="molecule type" value="Genomic_DNA"/>
</dbReference>
<dbReference type="Proteomes" id="UP000579136">
    <property type="component" value="Unassembled WGS sequence"/>
</dbReference>
<keyword evidence="2" id="KW-1185">Reference proteome</keyword>
<protein>
    <recommendedName>
        <fullName evidence="3">DUF951 domain-containing protein</fullName>
    </recommendedName>
</protein>
<dbReference type="RefSeq" id="WP_183672888.1">
    <property type="nucleotide sequence ID" value="NZ_CBCRYX010000001.1"/>
</dbReference>
<dbReference type="PANTHER" id="PTHR38455">
    <property type="entry name" value="HYPOTHETICAL CYTOSOLIC PROTEIN"/>
    <property type="match status" value="1"/>
</dbReference>
<dbReference type="PIRSF" id="PIRSF037263">
    <property type="entry name" value="DUF951_bac"/>
    <property type="match status" value="1"/>
</dbReference>
<evidence type="ECO:0008006" key="3">
    <source>
        <dbReference type="Google" id="ProtNLM"/>
    </source>
</evidence>
<reference evidence="1 2" key="1">
    <citation type="submission" date="2020-08" db="EMBL/GenBank/DDBJ databases">
        <title>Genomic Encyclopedia of Type Strains, Phase IV (KMG-IV): sequencing the most valuable type-strain genomes for metagenomic binning, comparative biology and taxonomic classification.</title>
        <authorList>
            <person name="Goeker M."/>
        </authorList>
    </citation>
    <scope>NUCLEOTIDE SEQUENCE [LARGE SCALE GENOMIC DNA]</scope>
    <source>
        <strain evidence="1 2">DSM 19163</strain>
    </source>
</reference>
<dbReference type="InterPro" id="IPR009296">
    <property type="entry name" value="DUF951"/>
</dbReference>
<accession>A0A9Q2CY54</accession>
<sequence>MSKEFQLGSIVEMKKPHPCGNNEFKVTRLGADIKVKCTECDRTIMLPRQDFLKRLKNVKQF</sequence>
<organism evidence="1 2">
    <name type="scientific">Nosocomiicoccus ampullae</name>
    <dbReference type="NCBI Taxonomy" id="489910"/>
    <lineage>
        <taxon>Bacteria</taxon>
        <taxon>Bacillati</taxon>
        <taxon>Bacillota</taxon>
        <taxon>Bacilli</taxon>
        <taxon>Bacillales</taxon>
        <taxon>Staphylococcaceae</taxon>
        <taxon>Nosocomiicoccus</taxon>
    </lineage>
</organism>
<comment type="caution">
    <text evidence="1">The sequence shown here is derived from an EMBL/GenBank/DDBJ whole genome shotgun (WGS) entry which is preliminary data.</text>
</comment>
<evidence type="ECO:0000313" key="2">
    <source>
        <dbReference type="Proteomes" id="UP000579136"/>
    </source>
</evidence>
<gene>
    <name evidence="1" type="ORF">HNQ45_000330</name>
</gene>